<evidence type="ECO:0000256" key="5">
    <source>
        <dbReference type="ARBA" id="ARBA00022833"/>
    </source>
</evidence>
<evidence type="ECO:0000259" key="9">
    <source>
        <dbReference type="Pfam" id="PF05193"/>
    </source>
</evidence>
<keyword evidence="5" id="KW-0862">Zinc</keyword>
<dbReference type="InterPro" id="IPR054734">
    <property type="entry name" value="PqqF-like_C_4"/>
</dbReference>
<gene>
    <name evidence="11" type="ORF">HA520_05745</name>
</gene>
<dbReference type="GO" id="GO:0008237">
    <property type="term" value="F:metallopeptidase activity"/>
    <property type="evidence" value="ECO:0007669"/>
    <property type="project" value="UniProtKB-KW"/>
</dbReference>
<dbReference type="AlphaFoldDB" id="A0AA44C5L4"/>
<evidence type="ECO:0000259" key="10">
    <source>
        <dbReference type="Pfam" id="PF22456"/>
    </source>
</evidence>
<evidence type="ECO:0000256" key="2">
    <source>
        <dbReference type="ARBA" id="ARBA00022670"/>
    </source>
</evidence>
<accession>A0AA44C5L4</accession>
<evidence type="ECO:0000256" key="1">
    <source>
        <dbReference type="ARBA" id="ARBA00007261"/>
    </source>
</evidence>
<dbReference type="GO" id="GO:0046872">
    <property type="term" value="F:metal ion binding"/>
    <property type="evidence" value="ECO:0007669"/>
    <property type="project" value="UniProtKB-KW"/>
</dbReference>
<dbReference type="RefSeq" id="WP_165891916.1">
    <property type="nucleotide sequence ID" value="NZ_JAAPAP010000003.1"/>
</dbReference>
<dbReference type="InterPro" id="IPR011249">
    <property type="entry name" value="Metalloenz_LuxS/M16"/>
</dbReference>
<comment type="similarity">
    <text evidence="1">Belongs to the peptidase M16 family.</text>
</comment>
<dbReference type="PANTHER" id="PTHR43690">
    <property type="entry name" value="NARDILYSIN"/>
    <property type="match status" value="1"/>
</dbReference>
<sequence>MHELPPLEQRSQRLDNGVQATLLHDPQACRLALAAGVDAGSLHEPEAWPGLAHFLEHCLFLGSAGFAEVGAFAGYVHGCGGRYNARTLGLHSQYYLEMPARELAPALERFCDLLARPLLLPERLLAEREVLHAEYLARCQDGDSQLLGALAGLLDPAHPLAHFHAGARDSLEPQSPAFLAELRAWHSRHYRGGNLRLLVCGPQSLGELEAQVRAVAGALPGGARVPVPAWPSPWPAGQGCRRMELEQPARRCMSLWWALEHVAARDEPALELLRQALQRSDAGSLPGVLLARGLARSARLELHPADAGQALLALHLELLADGCSREEEIAALCRDWLAWLRDAPERIGAPALLESLRIGQAWDEYEQAPLERAARWLERWQRQGGAVPALWPAPAARAVLVDWLRPLAQPPQLLQCSRDALPGGEFTPRFPVRRRVMPLAGLPPVQEVWQLAPVNPFQAPAPQAAAGDWPVEWRSTGTELLRPGHAALLLAWQAADSGVEAQLAAELAELALAGAARPFGFDCRVASRAEHLHLCLSGPPAALPSVLAPLLAALREGDAAHWREAWRRRRDAQGQQILLRRLVAHPAARTRVPVVDEDGLARQLTTLDSAGLAALVGDYLAGAGLYGWRMGEVPAAVLPLLRGLGCPAAVPAPRQAMGGEHELHLGIAGSEQAVLLRLLAPPGEPRREAAWRLLAILWPGAFHQALRVEQGLGYALFCRFVDAEEGAELQFGVQSPHVPAARLQQAIREFLVVQRQHLAGLDAGRLAAVRRAAREALDEGSRPARLQRAAMAWLGGRADDWSQRLCAELELLQVGDLLAALAGADIGRQWLLSSRGDRPVRHSGRPAAARRDEFANGPGKGSGGFLDNTGNH</sequence>
<feature type="domain" description="Peptidase M16 C-terminal" evidence="9">
    <location>
        <begin position="180"/>
        <end position="342"/>
    </location>
</feature>
<keyword evidence="6" id="KW-0482">Metalloprotease</keyword>
<dbReference type="InterPro" id="IPR007863">
    <property type="entry name" value="Peptidase_M16_C"/>
</dbReference>
<keyword evidence="2" id="KW-0645">Protease</keyword>
<evidence type="ECO:0000256" key="6">
    <source>
        <dbReference type="ARBA" id="ARBA00023049"/>
    </source>
</evidence>
<organism evidence="11 12">
    <name type="scientific">Azotobacter chroococcum</name>
    <dbReference type="NCBI Taxonomy" id="353"/>
    <lineage>
        <taxon>Bacteria</taxon>
        <taxon>Pseudomonadati</taxon>
        <taxon>Pseudomonadota</taxon>
        <taxon>Gammaproteobacteria</taxon>
        <taxon>Pseudomonadales</taxon>
        <taxon>Pseudomonadaceae</taxon>
        <taxon>Azotobacter</taxon>
    </lineage>
</organism>
<dbReference type="InterPro" id="IPR011765">
    <property type="entry name" value="Pept_M16_N"/>
</dbReference>
<dbReference type="EMBL" id="JAAPAP010000003">
    <property type="protein sequence ID" value="NHN76791.1"/>
    <property type="molecule type" value="Genomic_DNA"/>
</dbReference>
<dbReference type="Gene3D" id="3.30.830.10">
    <property type="entry name" value="Metalloenzyme, LuxS/M16 peptidase-like"/>
    <property type="match status" value="2"/>
</dbReference>
<feature type="domain" description="Peptidase M16 N-terminal" evidence="8">
    <location>
        <begin position="24"/>
        <end position="135"/>
    </location>
</feature>
<feature type="region of interest" description="Disordered" evidence="7">
    <location>
        <begin position="836"/>
        <end position="872"/>
    </location>
</feature>
<dbReference type="InterPro" id="IPR050626">
    <property type="entry name" value="Peptidase_M16"/>
</dbReference>
<evidence type="ECO:0000256" key="3">
    <source>
        <dbReference type="ARBA" id="ARBA00022723"/>
    </source>
</evidence>
<dbReference type="Pfam" id="PF05193">
    <property type="entry name" value="Peptidase_M16_C"/>
    <property type="match status" value="1"/>
</dbReference>
<feature type="domain" description="Coenzyme PQQ synthesis protein F-like C-terminal lobe" evidence="10">
    <location>
        <begin position="693"/>
        <end position="781"/>
    </location>
</feature>
<protein>
    <submittedName>
        <fullName evidence="11">Pyrroloquinoline quinone biosynthesis protein PqqF</fullName>
    </submittedName>
</protein>
<dbReference type="Pfam" id="PF00675">
    <property type="entry name" value="Peptidase_M16"/>
    <property type="match status" value="1"/>
</dbReference>
<dbReference type="SUPFAM" id="SSF63411">
    <property type="entry name" value="LuxS/MPP-like metallohydrolase"/>
    <property type="match status" value="2"/>
</dbReference>
<dbReference type="PANTHER" id="PTHR43690:SF18">
    <property type="entry name" value="INSULIN-DEGRADING ENZYME-RELATED"/>
    <property type="match status" value="1"/>
</dbReference>
<evidence type="ECO:0000259" key="8">
    <source>
        <dbReference type="Pfam" id="PF00675"/>
    </source>
</evidence>
<evidence type="ECO:0000313" key="11">
    <source>
        <dbReference type="EMBL" id="NHN76791.1"/>
    </source>
</evidence>
<dbReference type="GO" id="GO:0006508">
    <property type="term" value="P:proteolysis"/>
    <property type="evidence" value="ECO:0007669"/>
    <property type="project" value="UniProtKB-KW"/>
</dbReference>
<evidence type="ECO:0000256" key="4">
    <source>
        <dbReference type="ARBA" id="ARBA00022801"/>
    </source>
</evidence>
<comment type="caution">
    <text evidence="11">The sequence shown here is derived from an EMBL/GenBank/DDBJ whole genome shotgun (WGS) entry which is preliminary data.</text>
</comment>
<reference evidence="11" key="1">
    <citation type="submission" date="2020-03" db="EMBL/GenBank/DDBJ databases">
        <title>Genome assembly of Azotobacter chroococcum W5.</title>
        <authorList>
            <person name="Kannepalli A."/>
        </authorList>
    </citation>
    <scope>NUCLEOTIDE SEQUENCE</scope>
    <source>
        <strain evidence="11">W5</strain>
    </source>
</reference>
<proteinExistence type="inferred from homology"/>
<dbReference type="Pfam" id="PF22456">
    <property type="entry name" value="PqqF-like_C_4"/>
    <property type="match status" value="1"/>
</dbReference>
<evidence type="ECO:0000256" key="7">
    <source>
        <dbReference type="SAM" id="MobiDB-lite"/>
    </source>
</evidence>
<name>A0AA44C5L4_9GAMM</name>
<dbReference type="Proteomes" id="UP000736384">
    <property type="component" value="Unassembled WGS sequence"/>
</dbReference>
<keyword evidence="3" id="KW-0479">Metal-binding</keyword>
<keyword evidence="4" id="KW-0378">Hydrolase</keyword>
<evidence type="ECO:0000313" key="12">
    <source>
        <dbReference type="Proteomes" id="UP000736384"/>
    </source>
</evidence>